<evidence type="ECO:0000313" key="5">
    <source>
        <dbReference type="Proteomes" id="UP001321749"/>
    </source>
</evidence>
<organism evidence="4 5">
    <name type="scientific">Cladorrhinum samala</name>
    <dbReference type="NCBI Taxonomy" id="585594"/>
    <lineage>
        <taxon>Eukaryota</taxon>
        <taxon>Fungi</taxon>
        <taxon>Dikarya</taxon>
        <taxon>Ascomycota</taxon>
        <taxon>Pezizomycotina</taxon>
        <taxon>Sordariomycetes</taxon>
        <taxon>Sordariomycetidae</taxon>
        <taxon>Sordariales</taxon>
        <taxon>Podosporaceae</taxon>
        <taxon>Cladorrhinum</taxon>
    </lineage>
</organism>
<evidence type="ECO:0008006" key="6">
    <source>
        <dbReference type="Google" id="ProtNLM"/>
    </source>
</evidence>
<feature type="compositionally biased region" description="Low complexity" evidence="1">
    <location>
        <begin position="169"/>
        <end position="179"/>
    </location>
</feature>
<feature type="region of interest" description="Disordered" evidence="1">
    <location>
        <begin position="148"/>
        <end position="186"/>
    </location>
</feature>
<reference evidence="4" key="1">
    <citation type="journal article" date="2023" name="Mol. Phylogenet. Evol.">
        <title>Genome-scale phylogeny and comparative genomics of the fungal order Sordariales.</title>
        <authorList>
            <person name="Hensen N."/>
            <person name="Bonometti L."/>
            <person name="Westerberg I."/>
            <person name="Brannstrom I.O."/>
            <person name="Guillou S."/>
            <person name="Cros-Aarteil S."/>
            <person name="Calhoun S."/>
            <person name="Haridas S."/>
            <person name="Kuo A."/>
            <person name="Mondo S."/>
            <person name="Pangilinan J."/>
            <person name="Riley R."/>
            <person name="LaButti K."/>
            <person name="Andreopoulos B."/>
            <person name="Lipzen A."/>
            <person name="Chen C."/>
            <person name="Yan M."/>
            <person name="Daum C."/>
            <person name="Ng V."/>
            <person name="Clum A."/>
            <person name="Steindorff A."/>
            <person name="Ohm R.A."/>
            <person name="Martin F."/>
            <person name="Silar P."/>
            <person name="Natvig D.O."/>
            <person name="Lalanne C."/>
            <person name="Gautier V."/>
            <person name="Ament-Velasquez S.L."/>
            <person name="Kruys A."/>
            <person name="Hutchinson M.I."/>
            <person name="Powell A.J."/>
            <person name="Barry K."/>
            <person name="Miller A.N."/>
            <person name="Grigoriev I.V."/>
            <person name="Debuchy R."/>
            <person name="Gladieux P."/>
            <person name="Hiltunen Thoren M."/>
            <person name="Johannesson H."/>
        </authorList>
    </citation>
    <scope>NUCLEOTIDE SEQUENCE</scope>
    <source>
        <strain evidence="4">PSN324</strain>
    </source>
</reference>
<proteinExistence type="predicted"/>
<keyword evidence="2" id="KW-1133">Transmembrane helix</keyword>
<evidence type="ECO:0000256" key="3">
    <source>
        <dbReference type="SAM" id="SignalP"/>
    </source>
</evidence>
<feature type="chain" id="PRO_5043395703" description="Extracellular membrane protein CFEM domain-containing protein" evidence="3">
    <location>
        <begin position="29"/>
        <end position="241"/>
    </location>
</feature>
<feature type="transmembrane region" description="Helical" evidence="2">
    <location>
        <begin position="194"/>
        <end position="218"/>
    </location>
</feature>
<evidence type="ECO:0000256" key="2">
    <source>
        <dbReference type="SAM" id="Phobius"/>
    </source>
</evidence>
<evidence type="ECO:0000313" key="4">
    <source>
        <dbReference type="EMBL" id="KAK4461334.1"/>
    </source>
</evidence>
<keyword evidence="2" id="KW-0472">Membrane</keyword>
<feature type="compositionally biased region" description="Polar residues" evidence="1">
    <location>
        <begin position="148"/>
        <end position="168"/>
    </location>
</feature>
<comment type="caution">
    <text evidence="4">The sequence shown here is derived from an EMBL/GenBank/DDBJ whole genome shotgun (WGS) entry which is preliminary data.</text>
</comment>
<evidence type="ECO:0000256" key="1">
    <source>
        <dbReference type="SAM" id="MobiDB-lite"/>
    </source>
</evidence>
<name>A0AAV9HMV0_9PEZI</name>
<keyword evidence="5" id="KW-1185">Reference proteome</keyword>
<protein>
    <recommendedName>
        <fullName evidence="6">Extracellular membrane protein CFEM domain-containing protein</fullName>
    </recommendedName>
</protein>
<dbReference type="EMBL" id="MU864993">
    <property type="protein sequence ID" value="KAK4461334.1"/>
    <property type="molecule type" value="Genomic_DNA"/>
</dbReference>
<gene>
    <name evidence="4" type="ORF">QBC42DRAFT_347289</name>
</gene>
<keyword evidence="3" id="KW-0732">Signal</keyword>
<dbReference type="AlphaFoldDB" id="A0AAV9HMV0"/>
<feature type="signal peptide" evidence="3">
    <location>
        <begin position="1"/>
        <end position="28"/>
    </location>
</feature>
<dbReference type="Proteomes" id="UP001321749">
    <property type="component" value="Unassembled WGS sequence"/>
</dbReference>
<keyword evidence="2" id="KW-0812">Transmembrane</keyword>
<accession>A0AAV9HMV0</accession>
<sequence>MAQRPLTNGPSRLLLAVVVLLHFSSTLAANVVSVREETAFKAQRECARDCFAWNGSGDLIGLFGCRYPYQNECLCRTDLAPAATKHFSTCMDARCTVGPATGDISTAISIYNSYCVANGFEVTAAVAVPAKATTTSAGSQATKGVVSSVDTATTGQQPVADNSQPTQASSSDATSKSSESGGGGGGKGGLSTGAMIGIIAPIVSAVLAAIGLLVRVYYSKKKAKQDEELHKKLSSDKSLSA</sequence>
<reference evidence="4" key="2">
    <citation type="submission" date="2023-06" db="EMBL/GenBank/DDBJ databases">
        <authorList>
            <consortium name="Lawrence Berkeley National Laboratory"/>
            <person name="Mondo S.J."/>
            <person name="Hensen N."/>
            <person name="Bonometti L."/>
            <person name="Westerberg I."/>
            <person name="Brannstrom I.O."/>
            <person name="Guillou S."/>
            <person name="Cros-Aarteil S."/>
            <person name="Calhoun S."/>
            <person name="Haridas S."/>
            <person name="Kuo A."/>
            <person name="Pangilinan J."/>
            <person name="Riley R."/>
            <person name="Labutti K."/>
            <person name="Andreopoulos B."/>
            <person name="Lipzen A."/>
            <person name="Chen C."/>
            <person name="Yanf M."/>
            <person name="Daum C."/>
            <person name="Ng V."/>
            <person name="Clum A."/>
            <person name="Steindorff A."/>
            <person name="Ohm R."/>
            <person name="Martin F."/>
            <person name="Silar P."/>
            <person name="Natvig D."/>
            <person name="Lalanne C."/>
            <person name="Gautier V."/>
            <person name="Ament-Velasquez S.L."/>
            <person name="Kruys A."/>
            <person name="Hutchinson M.I."/>
            <person name="Powell A.J."/>
            <person name="Barry K."/>
            <person name="Miller A.N."/>
            <person name="Grigoriev I.V."/>
            <person name="Debuchy R."/>
            <person name="Gladieux P."/>
            <person name="Thoren M.H."/>
            <person name="Johannesson H."/>
        </authorList>
    </citation>
    <scope>NUCLEOTIDE SEQUENCE</scope>
    <source>
        <strain evidence="4">PSN324</strain>
    </source>
</reference>